<comment type="caution">
    <text evidence="2">The sequence shown here is derived from an EMBL/GenBank/DDBJ whole genome shotgun (WGS) entry which is preliminary data.</text>
</comment>
<evidence type="ECO:0000313" key="2">
    <source>
        <dbReference type="EMBL" id="KDN87010.1"/>
    </source>
</evidence>
<reference evidence="2 3" key="1">
    <citation type="submission" date="2014-05" db="EMBL/GenBank/DDBJ databases">
        <title>Draft Genome Sequence of Kitasatospora cheerisanensis KCTC 2395.</title>
        <authorList>
            <person name="Nam D.H."/>
        </authorList>
    </citation>
    <scope>NUCLEOTIDE SEQUENCE [LARGE SCALE GENOMIC DNA]</scope>
    <source>
        <strain evidence="2 3">KCTC 2395</strain>
    </source>
</reference>
<feature type="region of interest" description="Disordered" evidence="1">
    <location>
        <begin position="21"/>
        <end position="96"/>
    </location>
</feature>
<organism evidence="2 3">
    <name type="scientific">Kitasatospora cheerisanensis KCTC 2395</name>
    <dbReference type="NCBI Taxonomy" id="1348663"/>
    <lineage>
        <taxon>Bacteria</taxon>
        <taxon>Bacillati</taxon>
        <taxon>Actinomycetota</taxon>
        <taxon>Actinomycetes</taxon>
        <taxon>Kitasatosporales</taxon>
        <taxon>Streptomycetaceae</taxon>
        <taxon>Kitasatospora</taxon>
    </lineage>
</organism>
<name>A0A066ZA21_9ACTN</name>
<dbReference type="EMBL" id="JNBY01000050">
    <property type="protein sequence ID" value="KDN87010.1"/>
    <property type="molecule type" value="Genomic_DNA"/>
</dbReference>
<dbReference type="Proteomes" id="UP000027178">
    <property type="component" value="Unassembled WGS sequence"/>
</dbReference>
<gene>
    <name evidence="2" type="ORF">KCH_10950</name>
</gene>
<sequence length="96" mass="10686">MSETGHLLRPAVGEFRITCEDPLAQRGELPTGSTDDLVGHPRRVHRQQRPAGSDPVDRAEEEDPTRTDQPRARSAPDAPLGTRKCPDGTIRRPRRN</sequence>
<dbReference type="HOGENOM" id="CLU_2355993_0_0_11"/>
<dbReference type="AlphaFoldDB" id="A0A066ZA21"/>
<evidence type="ECO:0000313" key="3">
    <source>
        <dbReference type="Proteomes" id="UP000027178"/>
    </source>
</evidence>
<proteinExistence type="predicted"/>
<accession>A0A066ZA21</accession>
<protein>
    <submittedName>
        <fullName evidence="2">Uncharacterized protein</fullName>
    </submittedName>
</protein>
<keyword evidence="3" id="KW-1185">Reference proteome</keyword>
<evidence type="ECO:0000256" key="1">
    <source>
        <dbReference type="SAM" id="MobiDB-lite"/>
    </source>
</evidence>